<gene>
    <name evidence="6" type="ORF">GE061_005081</name>
</gene>
<dbReference type="InterPro" id="IPR015915">
    <property type="entry name" value="Kelch-typ_b-propeller"/>
</dbReference>
<name>A0A6A4J090_APOLU</name>
<dbReference type="SUPFAM" id="SSF49265">
    <property type="entry name" value="Fibronectin type III"/>
    <property type="match status" value="1"/>
</dbReference>
<dbReference type="PANTHER" id="PTHR46003">
    <property type="entry name" value="HOST CELL FACTOR"/>
    <property type="match status" value="1"/>
</dbReference>
<dbReference type="Gene3D" id="6.10.250.2590">
    <property type="match status" value="1"/>
</dbReference>
<keyword evidence="2" id="KW-0880">Kelch repeat</keyword>
<keyword evidence="3" id="KW-0677">Repeat</keyword>
<dbReference type="SMART" id="SM00060">
    <property type="entry name" value="FN3"/>
    <property type="match status" value="1"/>
</dbReference>
<reference evidence="6" key="1">
    <citation type="journal article" date="2021" name="Mol. Ecol. Resour.">
        <title>Apolygus lucorum genome provides insights into omnivorousness and mesophyll feeding.</title>
        <authorList>
            <person name="Liu Y."/>
            <person name="Liu H."/>
            <person name="Wang H."/>
            <person name="Huang T."/>
            <person name="Liu B."/>
            <person name="Yang B."/>
            <person name="Yin L."/>
            <person name="Li B."/>
            <person name="Zhang Y."/>
            <person name="Zhang S."/>
            <person name="Jiang F."/>
            <person name="Zhang X."/>
            <person name="Ren Y."/>
            <person name="Wang B."/>
            <person name="Wang S."/>
            <person name="Lu Y."/>
            <person name="Wu K."/>
            <person name="Fan W."/>
            <person name="Wang G."/>
        </authorList>
    </citation>
    <scope>NUCLEOTIDE SEQUENCE</scope>
    <source>
        <strain evidence="6">12Hb</strain>
    </source>
</reference>
<evidence type="ECO:0000256" key="1">
    <source>
        <dbReference type="ARBA" id="ARBA00004123"/>
    </source>
</evidence>
<evidence type="ECO:0000313" key="7">
    <source>
        <dbReference type="Proteomes" id="UP000466442"/>
    </source>
</evidence>
<dbReference type="InterPro" id="IPR043536">
    <property type="entry name" value="HCF1/2"/>
</dbReference>
<dbReference type="InterPro" id="IPR013783">
    <property type="entry name" value="Ig-like_fold"/>
</dbReference>
<dbReference type="InterPro" id="IPR003961">
    <property type="entry name" value="FN3_dom"/>
</dbReference>
<protein>
    <submittedName>
        <fullName evidence="6">Uncharacterized protein</fullName>
    </submittedName>
</protein>
<dbReference type="CDD" id="cd00063">
    <property type="entry name" value="FN3"/>
    <property type="match status" value="1"/>
</dbReference>
<organism evidence="6 7">
    <name type="scientific">Apolygus lucorum</name>
    <name type="common">Small green plant bug</name>
    <name type="synonym">Lygocoris lucorum</name>
    <dbReference type="NCBI Taxonomy" id="248454"/>
    <lineage>
        <taxon>Eukaryota</taxon>
        <taxon>Metazoa</taxon>
        <taxon>Ecdysozoa</taxon>
        <taxon>Arthropoda</taxon>
        <taxon>Hexapoda</taxon>
        <taxon>Insecta</taxon>
        <taxon>Pterygota</taxon>
        <taxon>Neoptera</taxon>
        <taxon>Paraneoptera</taxon>
        <taxon>Hemiptera</taxon>
        <taxon>Heteroptera</taxon>
        <taxon>Panheteroptera</taxon>
        <taxon>Cimicomorpha</taxon>
        <taxon>Miridae</taxon>
        <taxon>Mirini</taxon>
        <taxon>Apolygus</taxon>
    </lineage>
</organism>
<keyword evidence="4" id="KW-0539">Nucleus</keyword>
<evidence type="ECO:0000313" key="6">
    <source>
        <dbReference type="EMBL" id="KAF6200638.1"/>
    </source>
</evidence>
<dbReference type="Gene3D" id="2.120.10.80">
    <property type="entry name" value="Kelch-type beta propeller"/>
    <property type="match status" value="2"/>
</dbReference>
<keyword evidence="7" id="KW-1185">Reference proteome</keyword>
<feature type="region of interest" description="Disordered" evidence="5">
    <location>
        <begin position="983"/>
        <end position="1007"/>
    </location>
</feature>
<proteinExistence type="predicted"/>
<dbReference type="InterPro" id="IPR036116">
    <property type="entry name" value="FN3_sf"/>
</dbReference>
<dbReference type="GO" id="GO:0035097">
    <property type="term" value="C:histone methyltransferase complex"/>
    <property type="evidence" value="ECO:0007669"/>
    <property type="project" value="TreeGrafter"/>
</dbReference>
<dbReference type="AlphaFoldDB" id="A0A6A4J090"/>
<dbReference type="EMBL" id="WIXP02000013">
    <property type="protein sequence ID" value="KAF6200638.1"/>
    <property type="molecule type" value="Genomic_DNA"/>
</dbReference>
<dbReference type="InterPro" id="IPR059124">
    <property type="entry name" value="Kelch_HCF"/>
</dbReference>
<dbReference type="OrthoDB" id="10001928at2759"/>
<dbReference type="InterPro" id="IPR011043">
    <property type="entry name" value="Gal_Oxase/kelch_b-propeller"/>
</dbReference>
<dbReference type="SUPFAM" id="SSF117281">
    <property type="entry name" value="Kelch motif"/>
    <property type="match status" value="1"/>
</dbReference>
<dbReference type="SUPFAM" id="SSF50965">
    <property type="entry name" value="Galactose oxidase, central domain"/>
    <property type="match status" value="1"/>
</dbReference>
<comment type="caution">
    <text evidence="6">The sequence shown here is derived from an EMBL/GenBank/DDBJ whole genome shotgun (WGS) entry which is preliminary data.</text>
</comment>
<dbReference type="GO" id="GO:0003713">
    <property type="term" value="F:transcription coactivator activity"/>
    <property type="evidence" value="ECO:0007669"/>
    <property type="project" value="TreeGrafter"/>
</dbReference>
<dbReference type="Pfam" id="PF13854">
    <property type="entry name" value="Kelch_HCF"/>
    <property type="match status" value="1"/>
</dbReference>
<evidence type="ECO:0000256" key="4">
    <source>
        <dbReference type="ARBA" id="ARBA00023242"/>
    </source>
</evidence>
<feature type="region of interest" description="Disordered" evidence="5">
    <location>
        <begin position="850"/>
        <end position="886"/>
    </location>
</feature>
<accession>A0A6A4J090</accession>
<dbReference type="Gene3D" id="2.60.40.10">
    <property type="entry name" value="Immunoglobulins"/>
    <property type="match status" value="1"/>
</dbReference>
<dbReference type="Proteomes" id="UP000466442">
    <property type="component" value="Unassembled WGS sequence"/>
</dbReference>
<feature type="region of interest" description="Disordered" evidence="5">
    <location>
        <begin position="407"/>
        <end position="432"/>
    </location>
</feature>
<sequence length="1007" mass="110239">MASPKIRWTKVNDSGLIPKPRHGHRAVAVRELMVVFGGGNEGIIDDLHAYNTVSNQWFCPVVRGDIPHGCAAFGMAADNTRLLFFGGMVEYGHYSDNLYELQVGPYFSTGSISSRWEWKKMRPKPPRFAPSPSPRLGHSFTYINGKFYVFGGLSNDVPTEDEENLKLPIAACVKYLNELYVLEFRGNHCYWELPQTYGNPPSPRESHSAVGHTDSLGNPKLIIYGGMSGFRLGDLWILDINSMTWSQPVVDGPPPLPRSLHTSSVIGDKMYVFGGWVPLTIDPKTYEREWKCTNTLARLNLNTFMWEDCEIECPEIGPQARAGHCAVVVGSRIYVWSGRDGYAREWNTQVCCKDLWYLEVGRPDLGGKVQLVKAGTNMLDISWPEVPFCDQYVLQIMKYAVTPSPKPPVKKKRKISETDLSQDDVIPIPPPRPVAAPPVVPVGLPAPKIEKSLPNIPFRDELPPPMLPAAPRHPLKPSLPVAPPKPPMVHQPLLNRPPVSNSISYIPMKEPVHQAHNVVKAPENVTMRINNPGLVISKPSVNHQTQPKLVFSPSGTLNMAQGTIKGMPPGATVVKVLNSGMNSGGVPSVKLQASPQIVHGKQVPNEVFHEVSHPNAPKHTIIINKPVNKVPGQQFVVVTSAPVQRQNQTIIQTIARPENANNALPMVRKQLKVAVGNGVTKTLTIQGRTPVSSASQIQLALQNPVLASKNVKVQVGGKTLTMVMSVASTGSVTSMTNSPNKFVCYQPKTQLTNITSTQPKMTVRQEPVYVQNPVPKPVTRIHQNEVKVLKAAENIEIRKEAEVVMVNDKERRMSDGGSSRVVKDASIEKAREQPALKIVASRSAAPIVGQPVVQSPGNAEAPPPETNSSEPQKPKSGELPDPPSNIKIAKTIDGAVISWSPPVKGAPATGYSVTLGMKGGKSGASNKIEFVSVYNDSRTKTKIAQEFLDRATLTLPRPTIIFRVSARNELGYGPATQVRWLQDAKNEPNATDSKPQTKETPRLVTLD</sequence>
<dbReference type="GO" id="GO:0006338">
    <property type="term" value="P:chromatin remodeling"/>
    <property type="evidence" value="ECO:0007669"/>
    <property type="project" value="TreeGrafter"/>
</dbReference>
<evidence type="ECO:0000256" key="3">
    <source>
        <dbReference type="ARBA" id="ARBA00022737"/>
    </source>
</evidence>
<evidence type="ECO:0000256" key="5">
    <source>
        <dbReference type="SAM" id="MobiDB-lite"/>
    </source>
</evidence>
<comment type="subcellular location">
    <subcellularLocation>
        <location evidence="1">Nucleus</location>
    </subcellularLocation>
</comment>
<evidence type="ECO:0000256" key="2">
    <source>
        <dbReference type="ARBA" id="ARBA00022441"/>
    </source>
</evidence>
<dbReference type="PANTHER" id="PTHR46003:SF1">
    <property type="entry name" value="HOST CELL FACTOR"/>
    <property type="match status" value="1"/>
</dbReference>